<dbReference type="SUPFAM" id="SSF56112">
    <property type="entry name" value="Protein kinase-like (PK-like)"/>
    <property type="match status" value="1"/>
</dbReference>
<keyword evidence="2" id="KW-0418">Kinase</keyword>
<dbReference type="Pfam" id="PF00069">
    <property type="entry name" value="Pkinase"/>
    <property type="match status" value="1"/>
</dbReference>
<dbReference type="PANTHER" id="PTHR24362:SF309">
    <property type="entry name" value="PROTEIN KINASE DOMAIN-CONTAINING PROTEIN"/>
    <property type="match status" value="1"/>
</dbReference>
<comment type="caution">
    <text evidence="2">The sequence shown here is derived from an EMBL/GenBank/DDBJ whole genome shotgun (WGS) entry which is preliminary data.</text>
</comment>
<gene>
    <name evidence="2" type="ORF">P4H66_30490</name>
</gene>
<feature type="domain" description="Protein kinase" evidence="1">
    <location>
        <begin position="130"/>
        <end position="387"/>
    </location>
</feature>
<dbReference type="PANTHER" id="PTHR24362">
    <property type="entry name" value="SERINE/THREONINE-PROTEIN KINASE NEK"/>
    <property type="match status" value="1"/>
</dbReference>
<keyword evidence="2" id="KW-0808">Transferase</keyword>
<dbReference type="InterPro" id="IPR011009">
    <property type="entry name" value="Kinase-like_dom_sf"/>
</dbReference>
<dbReference type="PROSITE" id="PS50011">
    <property type="entry name" value="PROTEIN_KINASE_DOM"/>
    <property type="match status" value="1"/>
</dbReference>
<keyword evidence="3" id="KW-1185">Reference proteome</keyword>
<evidence type="ECO:0000313" key="3">
    <source>
        <dbReference type="Proteomes" id="UP001344632"/>
    </source>
</evidence>
<evidence type="ECO:0000259" key="1">
    <source>
        <dbReference type="PROSITE" id="PS50011"/>
    </source>
</evidence>
<dbReference type="RefSeq" id="WP_326091777.1">
    <property type="nucleotide sequence ID" value="NZ_JARLKZ010000034.1"/>
</dbReference>
<proteinExistence type="predicted"/>
<evidence type="ECO:0000313" key="2">
    <source>
        <dbReference type="EMBL" id="MEC0244145.1"/>
    </source>
</evidence>
<reference evidence="2 3" key="1">
    <citation type="submission" date="2023-03" db="EMBL/GenBank/DDBJ databases">
        <title>Bacillus Genome Sequencing.</title>
        <authorList>
            <person name="Dunlap C."/>
        </authorList>
    </citation>
    <scope>NUCLEOTIDE SEQUENCE [LARGE SCALE GENOMIC DNA]</scope>
    <source>
        <strain evidence="2 3">BD-525</strain>
    </source>
</reference>
<name>A0ABU6GWL2_9BACL</name>
<accession>A0ABU6GWL2</accession>
<organism evidence="2 3">
    <name type="scientific">Paenibacillus dokdonensis</name>
    <dbReference type="NCBI Taxonomy" id="2567944"/>
    <lineage>
        <taxon>Bacteria</taxon>
        <taxon>Bacillati</taxon>
        <taxon>Bacillota</taxon>
        <taxon>Bacilli</taxon>
        <taxon>Bacillales</taxon>
        <taxon>Paenibacillaceae</taxon>
        <taxon>Paenibacillus</taxon>
    </lineage>
</organism>
<protein>
    <submittedName>
        <fullName evidence="2">Protein kinase</fullName>
    </submittedName>
</protein>
<dbReference type="Gene3D" id="1.10.510.10">
    <property type="entry name" value="Transferase(Phosphotransferase) domain 1"/>
    <property type="match status" value="1"/>
</dbReference>
<dbReference type="EMBL" id="JARLKZ010000034">
    <property type="protein sequence ID" value="MEC0244145.1"/>
    <property type="molecule type" value="Genomic_DNA"/>
</dbReference>
<sequence length="489" mass="56825">MLSEQNYIKILSYFDKRLWDGKISDTNWQYYGLVLDWYFDNSVLGAEYLDIADFFDQNGGLRIVEDQYLVDQFSGLPNNKWLHVVQNILNILKFSSINKEQSNNVIEIITKVLLRDNVKVRNPEAGDILLVPDDILDYGSYCNIVRIREGVLRKELKPHFQNDEKLQKRMRYEFENMQKLEGCPQILNVYEYDLDSHSYSMEQGDINLYKYLEEEFGLSFQDKLKIILDILNGMAFAHEKEIIHRDLHLGNILKIKNDFVICDFGLSKDLSIERSMKSSMTEKNNHLFVDPAAGTDFTKLDLKSDIYSIGKIIDYILTLDSEDPNHMFKTVVERCMARDKSLRYDSVKEIIKDVDFVINSVNKEENRQHAVSNILNAKYNTQVHEYVMAMVEADKISKFLVEHRLSSFGNLILNFGVIYQTRILQSISQTFVNATGYGGWSNYDIFANIAYHLCITSKDVEVKQLARSILEECAGIRYSAKDLLERLPD</sequence>
<dbReference type="Proteomes" id="UP001344632">
    <property type="component" value="Unassembled WGS sequence"/>
</dbReference>
<dbReference type="InterPro" id="IPR000719">
    <property type="entry name" value="Prot_kinase_dom"/>
</dbReference>
<dbReference type="GO" id="GO:0016301">
    <property type="term" value="F:kinase activity"/>
    <property type="evidence" value="ECO:0007669"/>
    <property type="project" value="UniProtKB-KW"/>
</dbReference>